<sequence>MFVLSEWKDGTLIVIGPDWPYTVGLLAFILLVGGAFCFHVAPQLSSLWFRMGSYACVLSTLVSFACVSLKDPGIIRPSHSDWSDVSSTDDVQLTVGVQEDCDSDSNTPSTRRSTEAAADERELPDLEQRYREAGPSVIGRATGSDTPPSPPRRRHVQAHLMCEVCGVLVPPEALHCVDCQVCIDKFDHHCPWTSKCIGRKNITDFYVFLVCAFGTVIYLTICMGVYIRNTSVIHT</sequence>
<evidence type="ECO:0000313" key="11">
    <source>
        <dbReference type="Proteomes" id="UP000041254"/>
    </source>
</evidence>
<protein>
    <recommendedName>
        <fullName evidence="7">Palmitoyltransferase</fullName>
        <ecNumber evidence="7">2.3.1.225</ecNumber>
    </recommendedName>
</protein>
<keyword evidence="6 7" id="KW-0012">Acyltransferase</keyword>
<evidence type="ECO:0000259" key="9">
    <source>
        <dbReference type="Pfam" id="PF01529"/>
    </source>
</evidence>
<feature type="compositionally biased region" description="Basic and acidic residues" evidence="8">
    <location>
        <begin position="112"/>
        <end position="125"/>
    </location>
</feature>
<evidence type="ECO:0000256" key="3">
    <source>
        <dbReference type="ARBA" id="ARBA00022692"/>
    </source>
</evidence>
<dbReference type="GO" id="GO:0019706">
    <property type="term" value="F:protein-cysteine S-palmitoyltransferase activity"/>
    <property type="evidence" value="ECO:0007669"/>
    <property type="project" value="UniProtKB-EC"/>
</dbReference>
<dbReference type="PANTHER" id="PTHR22883">
    <property type="entry name" value="ZINC FINGER DHHC DOMAIN CONTAINING PROTEIN"/>
    <property type="match status" value="1"/>
</dbReference>
<feature type="transmembrane region" description="Helical" evidence="7">
    <location>
        <begin position="47"/>
        <end position="69"/>
    </location>
</feature>
<evidence type="ECO:0000256" key="8">
    <source>
        <dbReference type="SAM" id="MobiDB-lite"/>
    </source>
</evidence>
<organism evidence="10 11">
    <name type="scientific">Vitrella brassicaformis (strain CCMP3155)</name>
    <dbReference type="NCBI Taxonomy" id="1169540"/>
    <lineage>
        <taxon>Eukaryota</taxon>
        <taxon>Sar</taxon>
        <taxon>Alveolata</taxon>
        <taxon>Colpodellida</taxon>
        <taxon>Vitrellaceae</taxon>
        <taxon>Vitrella</taxon>
    </lineage>
</organism>
<evidence type="ECO:0000256" key="5">
    <source>
        <dbReference type="ARBA" id="ARBA00023136"/>
    </source>
</evidence>
<dbReference type="EC" id="2.3.1.225" evidence="7"/>
<evidence type="ECO:0000256" key="1">
    <source>
        <dbReference type="ARBA" id="ARBA00004141"/>
    </source>
</evidence>
<evidence type="ECO:0000256" key="6">
    <source>
        <dbReference type="ARBA" id="ARBA00023315"/>
    </source>
</evidence>
<dbReference type="AlphaFoldDB" id="A0A0G4ET08"/>
<keyword evidence="4 7" id="KW-1133">Transmembrane helix</keyword>
<keyword evidence="5 7" id="KW-0472">Membrane</keyword>
<dbReference type="InterPro" id="IPR039859">
    <property type="entry name" value="PFA4/ZDH16/20/ERF2-like"/>
</dbReference>
<dbReference type="GO" id="GO:0005794">
    <property type="term" value="C:Golgi apparatus"/>
    <property type="evidence" value="ECO:0007669"/>
    <property type="project" value="TreeGrafter"/>
</dbReference>
<keyword evidence="11" id="KW-1185">Reference proteome</keyword>
<keyword evidence="2 7" id="KW-0808">Transferase</keyword>
<dbReference type="Proteomes" id="UP000041254">
    <property type="component" value="Unassembled WGS sequence"/>
</dbReference>
<dbReference type="STRING" id="1169540.A0A0G4ET08"/>
<comment type="catalytic activity">
    <reaction evidence="7">
        <text>L-cysteinyl-[protein] + hexadecanoyl-CoA = S-hexadecanoyl-L-cysteinyl-[protein] + CoA</text>
        <dbReference type="Rhea" id="RHEA:36683"/>
        <dbReference type="Rhea" id="RHEA-COMP:10131"/>
        <dbReference type="Rhea" id="RHEA-COMP:11032"/>
        <dbReference type="ChEBI" id="CHEBI:29950"/>
        <dbReference type="ChEBI" id="CHEBI:57287"/>
        <dbReference type="ChEBI" id="CHEBI:57379"/>
        <dbReference type="ChEBI" id="CHEBI:74151"/>
        <dbReference type="EC" id="2.3.1.225"/>
    </reaction>
</comment>
<feature type="transmembrane region" description="Helical" evidence="7">
    <location>
        <begin position="21"/>
        <end position="41"/>
    </location>
</feature>
<dbReference type="Pfam" id="PF01529">
    <property type="entry name" value="DHHC"/>
    <property type="match status" value="1"/>
</dbReference>
<dbReference type="VEuPathDB" id="CryptoDB:Vbra_8122"/>
<dbReference type="OMA" id="EWVPTRS"/>
<dbReference type="EMBL" id="CDMY01000304">
    <property type="protein sequence ID" value="CEM01020.1"/>
    <property type="molecule type" value="Genomic_DNA"/>
</dbReference>
<dbReference type="GO" id="GO:0006612">
    <property type="term" value="P:protein targeting to membrane"/>
    <property type="evidence" value="ECO:0007669"/>
    <property type="project" value="TreeGrafter"/>
</dbReference>
<keyword evidence="3 7" id="KW-0812">Transmembrane</keyword>
<comment type="domain">
    <text evidence="7">The DHHC domain is required for palmitoyltransferase activity.</text>
</comment>
<evidence type="ECO:0000256" key="7">
    <source>
        <dbReference type="RuleBase" id="RU079119"/>
    </source>
</evidence>
<evidence type="ECO:0000256" key="4">
    <source>
        <dbReference type="ARBA" id="ARBA00022989"/>
    </source>
</evidence>
<dbReference type="InterPro" id="IPR001594">
    <property type="entry name" value="Palmitoyltrfase_DHHC"/>
</dbReference>
<feature type="domain" description="Palmitoyltransferase DHHC" evidence="9">
    <location>
        <begin position="159"/>
        <end position="229"/>
    </location>
</feature>
<dbReference type="OrthoDB" id="4096362at2759"/>
<comment type="subcellular location">
    <subcellularLocation>
        <location evidence="1">Membrane</location>
        <topology evidence="1">Multi-pass membrane protein</topology>
    </subcellularLocation>
</comment>
<accession>A0A0G4ET08</accession>
<comment type="similarity">
    <text evidence="7">Belongs to the DHHC palmitoyltransferase family.</text>
</comment>
<evidence type="ECO:0000313" key="10">
    <source>
        <dbReference type="EMBL" id="CEM01020.1"/>
    </source>
</evidence>
<gene>
    <name evidence="10" type="ORF">Vbra_8122</name>
</gene>
<reference evidence="10 11" key="1">
    <citation type="submission" date="2014-11" db="EMBL/GenBank/DDBJ databases">
        <authorList>
            <person name="Zhu J."/>
            <person name="Qi W."/>
            <person name="Song R."/>
        </authorList>
    </citation>
    <scope>NUCLEOTIDE SEQUENCE [LARGE SCALE GENOMIC DNA]</scope>
</reference>
<name>A0A0G4ET08_VITBC</name>
<feature type="region of interest" description="Disordered" evidence="8">
    <location>
        <begin position="97"/>
        <end position="125"/>
    </location>
</feature>
<dbReference type="GO" id="GO:0016020">
    <property type="term" value="C:membrane"/>
    <property type="evidence" value="ECO:0007669"/>
    <property type="project" value="UniProtKB-SubCell"/>
</dbReference>
<dbReference type="PROSITE" id="PS50216">
    <property type="entry name" value="DHHC"/>
    <property type="match status" value="1"/>
</dbReference>
<dbReference type="InParanoid" id="A0A0G4ET08"/>
<proteinExistence type="inferred from homology"/>
<dbReference type="GO" id="GO:0005783">
    <property type="term" value="C:endoplasmic reticulum"/>
    <property type="evidence" value="ECO:0007669"/>
    <property type="project" value="TreeGrafter"/>
</dbReference>
<feature type="transmembrane region" description="Helical" evidence="7">
    <location>
        <begin position="205"/>
        <end position="227"/>
    </location>
</feature>
<evidence type="ECO:0000256" key="2">
    <source>
        <dbReference type="ARBA" id="ARBA00022679"/>
    </source>
</evidence>